<reference evidence="12 13" key="1">
    <citation type="submission" date="2016-10" db="EMBL/GenBank/DDBJ databases">
        <authorList>
            <person name="de Groot N.N."/>
        </authorList>
    </citation>
    <scope>NUCLEOTIDE SEQUENCE [LARGE SCALE GENOMIC DNA]</scope>
    <source>
        <strain evidence="12 13">NLAE-zl-C500</strain>
    </source>
</reference>
<feature type="domain" description="TonB-dependent receptor-like beta-barrel" evidence="10">
    <location>
        <begin position="444"/>
        <end position="1001"/>
    </location>
</feature>
<dbReference type="RefSeq" id="WP_074560368.1">
    <property type="nucleotide sequence ID" value="NZ_FMYE01000087.1"/>
</dbReference>
<dbReference type="PROSITE" id="PS52016">
    <property type="entry name" value="TONB_DEPENDENT_REC_3"/>
    <property type="match status" value="1"/>
</dbReference>
<dbReference type="SUPFAM" id="SSF49464">
    <property type="entry name" value="Carboxypeptidase regulatory domain-like"/>
    <property type="match status" value="1"/>
</dbReference>
<accession>A0A1G6GCI4</accession>
<dbReference type="InterPro" id="IPR023997">
    <property type="entry name" value="TonB-dep_OMP_SusC/RagA_CS"/>
</dbReference>
<evidence type="ECO:0000313" key="12">
    <source>
        <dbReference type="EMBL" id="SDB79553.1"/>
    </source>
</evidence>
<dbReference type="FunFam" id="2.60.40.1120:FF:000003">
    <property type="entry name" value="Outer membrane protein Omp121"/>
    <property type="match status" value="1"/>
</dbReference>
<evidence type="ECO:0000256" key="6">
    <source>
        <dbReference type="ARBA" id="ARBA00023136"/>
    </source>
</evidence>
<evidence type="ECO:0000256" key="7">
    <source>
        <dbReference type="ARBA" id="ARBA00023237"/>
    </source>
</evidence>
<keyword evidence="6 8" id="KW-0472">Membrane</keyword>
<dbReference type="InterPro" id="IPR000531">
    <property type="entry name" value="Beta-barrel_TonB"/>
</dbReference>
<comment type="subcellular location">
    <subcellularLocation>
        <location evidence="1 8">Cell outer membrane</location>
        <topology evidence="1 8">Multi-pass membrane protein</topology>
    </subcellularLocation>
</comment>
<dbReference type="NCBIfam" id="TIGR04056">
    <property type="entry name" value="OMP_RagA_SusC"/>
    <property type="match status" value="1"/>
</dbReference>
<evidence type="ECO:0000256" key="3">
    <source>
        <dbReference type="ARBA" id="ARBA00022452"/>
    </source>
</evidence>
<evidence type="ECO:0000259" key="11">
    <source>
        <dbReference type="Pfam" id="PF07715"/>
    </source>
</evidence>
<evidence type="ECO:0000313" key="13">
    <source>
        <dbReference type="Proteomes" id="UP000183670"/>
    </source>
</evidence>
<feature type="domain" description="TonB-dependent receptor plug" evidence="11">
    <location>
        <begin position="120"/>
        <end position="226"/>
    </location>
</feature>
<proteinExistence type="inferred from homology"/>
<dbReference type="NCBIfam" id="TIGR04057">
    <property type="entry name" value="SusC_RagA_signa"/>
    <property type="match status" value="1"/>
</dbReference>
<keyword evidence="7 8" id="KW-0998">Cell outer membrane</keyword>
<dbReference type="AlphaFoldDB" id="A0A1G6GCI4"/>
<dbReference type="Proteomes" id="UP000183670">
    <property type="component" value="Unassembled WGS sequence"/>
</dbReference>
<dbReference type="EMBL" id="FMYE01000087">
    <property type="protein sequence ID" value="SDB79553.1"/>
    <property type="molecule type" value="Genomic_DNA"/>
</dbReference>
<dbReference type="InterPro" id="IPR036942">
    <property type="entry name" value="Beta-barrel_TonB_sf"/>
</dbReference>
<evidence type="ECO:0000256" key="2">
    <source>
        <dbReference type="ARBA" id="ARBA00022448"/>
    </source>
</evidence>
<evidence type="ECO:0000259" key="10">
    <source>
        <dbReference type="Pfam" id="PF00593"/>
    </source>
</evidence>
<keyword evidence="3 8" id="KW-1134">Transmembrane beta strand</keyword>
<evidence type="ECO:0000256" key="1">
    <source>
        <dbReference type="ARBA" id="ARBA00004571"/>
    </source>
</evidence>
<dbReference type="Pfam" id="PF13715">
    <property type="entry name" value="CarbopepD_reg_2"/>
    <property type="match status" value="1"/>
</dbReference>
<sequence>MINFIKSISVRGWFTLLTLILTINLYAQNTTLKGVIVDETDTPLIGATVQVKGTSTGSITDFDGNYTIKANKGAVITFSYIGYKTQEIKFTGQPTVNIKMVPDNQTLDEVVVVGYGTMKRSDLTGSVASIAAKDVEGFKTSSVAGALGGQIAGVQITSTDGTPGAGFSINIRGVGTLTGDSSPLYIVDGFEVDDIDYLSNSDIESIEILKDASSSAIYGARAANGVVLISTKSGKIGKPIINYNGSASYRKISKKLDVLSPYEFVKLQGEVNSKYSDSYFKTGNDDNGNPYRYQSLDDYIGVSGVNWQDETFNPTWSQDHSLSIMGGTEDTKYNASFSRYIENGIFKNSGFNKTTGKFRLDQKLSKSLSFNFTVNYALTNREGVGTSGDSGRFNMLAQILSARPTGGLKLTDEELLASAIDPEMLESGESLAQVNPVKQTESVTNNKRAEMWSGNASATWQIIKGLTFKTSGTYNTTNNRTDIFYKDGSKEAYRNGQKPYGRTQMGRDVRWTNSNNLTWKQKVKKHNYDIMLGHEVSFKSTEYLLGEAMDFPFDNLGNDYLGLGATPSRVESSYSEKTLLSFFARGNYNYDNRYLFTATVRADGSTVFSNKNKWGFFPSFSAAWRVSEEAFMKDVEWVSNFKVRLGWGIVGNDRISNYLSMDLYEANKYGIGNNTVTVLTPKQLKNANLKWEGASSVNLGVDLGFFDNRLNVTADFFIKDTKDLLLAQSLAHVTGFDSQMQNIGKIQNKGIELSFNSTNIQTRNFTWQTNFNISFIKNTLKGLASGVESMYARSGFDSNFTAYDYIATVGQSLGLIYGYEFDGIYQSSDFYTTPDNQLILKEGITNNARYGTVKPGVVKYKDQDGDGIITTNDRTVIGNAMPKWYGGITNTFNYKGIDFSFMFQFNYGNDIYNATRLYATQSRSGRRNMLAEVADRWSPTNASNKVPSQDGYIVNDVYSRFIEDGSFLRLKNITLGYTLPHKWTRKFHASKLRIYATGQNLFCISGYSGYDPEVNSASSNPMTPGLDWGAYPKSRVFTFGIDLQF</sequence>
<dbReference type="InterPro" id="IPR037066">
    <property type="entry name" value="Plug_dom_sf"/>
</dbReference>
<dbReference type="FunFam" id="2.170.130.10:FF:000008">
    <property type="entry name" value="SusC/RagA family TonB-linked outer membrane protein"/>
    <property type="match status" value="1"/>
</dbReference>
<comment type="similarity">
    <text evidence="8 9">Belongs to the TonB-dependent receptor family.</text>
</comment>
<keyword evidence="4 8" id="KW-0812">Transmembrane</keyword>
<evidence type="ECO:0000256" key="4">
    <source>
        <dbReference type="ARBA" id="ARBA00022692"/>
    </source>
</evidence>
<dbReference type="Gene3D" id="2.40.170.20">
    <property type="entry name" value="TonB-dependent receptor, beta-barrel domain"/>
    <property type="match status" value="1"/>
</dbReference>
<evidence type="ECO:0000256" key="9">
    <source>
        <dbReference type="RuleBase" id="RU003357"/>
    </source>
</evidence>
<dbReference type="InterPro" id="IPR008969">
    <property type="entry name" value="CarboxyPept-like_regulatory"/>
</dbReference>
<dbReference type="SUPFAM" id="SSF56935">
    <property type="entry name" value="Porins"/>
    <property type="match status" value="1"/>
</dbReference>
<dbReference type="InterPro" id="IPR023996">
    <property type="entry name" value="TonB-dep_OMP_SusC/RagA"/>
</dbReference>
<evidence type="ECO:0000256" key="5">
    <source>
        <dbReference type="ARBA" id="ARBA00023077"/>
    </source>
</evidence>
<dbReference type="Gene3D" id="2.170.130.10">
    <property type="entry name" value="TonB-dependent receptor, plug domain"/>
    <property type="match status" value="1"/>
</dbReference>
<dbReference type="InterPro" id="IPR039426">
    <property type="entry name" value="TonB-dep_rcpt-like"/>
</dbReference>
<dbReference type="Pfam" id="PF07715">
    <property type="entry name" value="Plug"/>
    <property type="match status" value="1"/>
</dbReference>
<keyword evidence="2 8" id="KW-0813">Transport</keyword>
<dbReference type="InterPro" id="IPR012910">
    <property type="entry name" value="Plug_dom"/>
</dbReference>
<name>A0A1G6GCI4_BACOV</name>
<dbReference type="Gene3D" id="2.60.40.1120">
    <property type="entry name" value="Carboxypeptidase-like, regulatory domain"/>
    <property type="match status" value="1"/>
</dbReference>
<evidence type="ECO:0000256" key="8">
    <source>
        <dbReference type="PROSITE-ProRule" id="PRU01360"/>
    </source>
</evidence>
<organism evidence="12 13">
    <name type="scientific">Bacteroides ovatus</name>
    <dbReference type="NCBI Taxonomy" id="28116"/>
    <lineage>
        <taxon>Bacteria</taxon>
        <taxon>Pseudomonadati</taxon>
        <taxon>Bacteroidota</taxon>
        <taxon>Bacteroidia</taxon>
        <taxon>Bacteroidales</taxon>
        <taxon>Bacteroidaceae</taxon>
        <taxon>Bacteroides</taxon>
    </lineage>
</organism>
<dbReference type="Pfam" id="PF00593">
    <property type="entry name" value="TonB_dep_Rec_b-barrel"/>
    <property type="match status" value="1"/>
</dbReference>
<keyword evidence="5 9" id="KW-0798">TonB box</keyword>
<protein>
    <submittedName>
        <fullName evidence="12">TonB-linked outer membrane protein, SusC/RagA family</fullName>
    </submittedName>
</protein>
<gene>
    <name evidence="12" type="ORF">SAMN05192581_10877</name>
</gene>
<dbReference type="GO" id="GO:0009279">
    <property type="term" value="C:cell outer membrane"/>
    <property type="evidence" value="ECO:0007669"/>
    <property type="project" value="UniProtKB-SubCell"/>
</dbReference>